<keyword evidence="4" id="KW-1185">Reference proteome</keyword>
<sequence>MKPAVLKKWIPAALAPAVIAAFAMGASISANAQVQLEPKTPQQVLQMIAGSHVTDFSGTARTTLDLGIPQLPDAESTGMAQPGPSEAGVDSPSSDDPESAGADMLGMLSALSGTHEARVYVDEPDKARIQVMEEMNEQNIIRNGSSLWHYDSAENTAVHVELPESHRQAGPPRHTMQPPTPEVVADRFLDAMGANTDISVQADTRVAGRDAYTLELDPRSENSLIAKVSIGVDAATGAPLEVVVDAVGQEDPAMAVGFTTFTPETPAADLFEFTPPPGAEVREREIPKDHLGRKNPERFPDHKPGAKDETVEPDSKDLADPPGAINGTGWDTVMVVPASQVPEDLAANELLNQLATPVEGGKLLHTSLLNVLVTDDGRMVFGAVTVARLQAAANDQ</sequence>
<comment type="caution">
    <text evidence="3">The sequence shown here is derived from an EMBL/GenBank/DDBJ whole genome shotgun (WGS) entry which is preliminary data.</text>
</comment>
<dbReference type="SUPFAM" id="SSF89392">
    <property type="entry name" value="Prokaryotic lipoproteins and lipoprotein localization factors"/>
    <property type="match status" value="1"/>
</dbReference>
<dbReference type="Pfam" id="PF09865">
    <property type="entry name" value="DUF2092"/>
    <property type="match status" value="1"/>
</dbReference>
<evidence type="ECO:0000313" key="4">
    <source>
        <dbReference type="Proteomes" id="UP001183817"/>
    </source>
</evidence>
<evidence type="ECO:0000313" key="3">
    <source>
        <dbReference type="EMBL" id="MDR7359085.1"/>
    </source>
</evidence>
<name>A0ABU2BKF2_9MICC</name>
<protein>
    <submittedName>
        <fullName evidence="3">Outer membrane lipoprotein-sorting protein</fullName>
    </submittedName>
</protein>
<keyword evidence="2" id="KW-0732">Signal</keyword>
<proteinExistence type="predicted"/>
<feature type="chain" id="PRO_5045291705" evidence="2">
    <location>
        <begin position="33"/>
        <end position="396"/>
    </location>
</feature>
<keyword evidence="3" id="KW-0449">Lipoprotein</keyword>
<feature type="region of interest" description="Disordered" evidence="1">
    <location>
        <begin position="68"/>
        <end position="102"/>
    </location>
</feature>
<evidence type="ECO:0000256" key="1">
    <source>
        <dbReference type="SAM" id="MobiDB-lite"/>
    </source>
</evidence>
<reference evidence="3 4" key="1">
    <citation type="submission" date="2023-07" db="EMBL/GenBank/DDBJ databases">
        <title>Sequencing the genomes of 1000 actinobacteria strains.</title>
        <authorList>
            <person name="Klenk H.-P."/>
        </authorList>
    </citation>
    <scope>NUCLEOTIDE SEQUENCE [LARGE SCALE GENOMIC DNA]</scope>
    <source>
        <strain evidence="3 4">DSM 20167</strain>
    </source>
</reference>
<organism evidence="3 4">
    <name type="scientific">Paeniglutamicibacter sulfureus</name>
    <dbReference type="NCBI Taxonomy" id="43666"/>
    <lineage>
        <taxon>Bacteria</taxon>
        <taxon>Bacillati</taxon>
        <taxon>Actinomycetota</taxon>
        <taxon>Actinomycetes</taxon>
        <taxon>Micrococcales</taxon>
        <taxon>Micrococcaceae</taxon>
        <taxon>Paeniglutamicibacter</taxon>
    </lineage>
</organism>
<dbReference type="InterPro" id="IPR029046">
    <property type="entry name" value="LolA/LolB/LppX"/>
</dbReference>
<dbReference type="InterPro" id="IPR052944">
    <property type="entry name" value="Sporulation_related"/>
</dbReference>
<dbReference type="RefSeq" id="WP_310291301.1">
    <property type="nucleotide sequence ID" value="NZ_BAAAWO010000001.1"/>
</dbReference>
<gene>
    <name evidence="3" type="ORF">J2S64_002776</name>
</gene>
<dbReference type="EMBL" id="JAVDYI010000001">
    <property type="protein sequence ID" value="MDR7359085.1"/>
    <property type="molecule type" value="Genomic_DNA"/>
</dbReference>
<feature type="compositionally biased region" description="Basic and acidic residues" evidence="1">
    <location>
        <begin position="280"/>
        <end position="319"/>
    </location>
</feature>
<feature type="region of interest" description="Disordered" evidence="1">
    <location>
        <begin position="273"/>
        <end position="330"/>
    </location>
</feature>
<dbReference type="InterPro" id="IPR019207">
    <property type="entry name" value="DUF2092"/>
</dbReference>
<evidence type="ECO:0000256" key="2">
    <source>
        <dbReference type="SAM" id="SignalP"/>
    </source>
</evidence>
<dbReference type="Proteomes" id="UP001183817">
    <property type="component" value="Unassembled WGS sequence"/>
</dbReference>
<dbReference type="PANTHER" id="PTHR37507:SF2">
    <property type="entry name" value="SPORULATION PROTEIN YDCC"/>
    <property type="match status" value="1"/>
</dbReference>
<dbReference type="Gene3D" id="2.50.20.10">
    <property type="entry name" value="Lipoprotein localisation LolA/LolB/LppX"/>
    <property type="match status" value="1"/>
</dbReference>
<accession>A0ABU2BKF2</accession>
<feature type="signal peptide" evidence="2">
    <location>
        <begin position="1"/>
        <end position="32"/>
    </location>
</feature>
<dbReference type="CDD" id="cd16325">
    <property type="entry name" value="LolA"/>
    <property type="match status" value="1"/>
</dbReference>
<dbReference type="PANTHER" id="PTHR37507">
    <property type="entry name" value="SPORULATION PROTEIN YDCC"/>
    <property type="match status" value="1"/>
</dbReference>
<dbReference type="InterPro" id="IPR004564">
    <property type="entry name" value="OM_lipoprot_carrier_LolA-like"/>
</dbReference>